<evidence type="ECO:0000313" key="2">
    <source>
        <dbReference type="Proteomes" id="UP000269544"/>
    </source>
</evidence>
<reference evidence="1 2" key="1">
    <citation type="submission" date="2018-12" db="EMBL/GenBank/DDBJ databases">
        <authorList>
            <consortium name="Pathogen Informatics"/>
        </authorList>
    </citation>
    <scope>NUCLEOTIDE SEQUENCE [LARGE SCALE GENOMIC DNA]</scope>
    <source>
        <strain evidence="1 2">NCTC13079</strain>
    </source>
</reference>
<organism evidence="1 2">
    <name type="scientific">Aedoeadaptatus ivorii</name>
    <dbReference type="NCBI Taxonomy" id="54006"/>
    <lineage>
        <taxon>Bacteria</taxon>
        <taxon>Bacillati</taxon>
        <taxon>Bacillota</taxon>
        <taxon>Tissierellia</taxon>
        <taxon>Tissierellales</taxon>
        <taxon>Peptoniphilaceae</taxon>
        <taxon>Aedoeadaptatus</taxon>
    </lineage>
</organism>
<keyword evidence="2" id="KW-1185">Reference proteome</keyword>
<proteinExistence type="predicted"/>
<name>A0A3S5F7S2_9FIRM</name>
<dbReference type="Proteomes" id="UP000269544">
    <property type="component" value="Chromosome"/>
</dbReference>
<dbReference type="OrthoDB" id="1725377at2"/>
<sequence>MLQIENKLELFENVVYKRRMLDLDKRKEVWEEERKDLLKKKSEVLGAEKTRIVKRREDLARIQGNEQIAKAREDERVLRLKKLNQLEEDFVEAIRARVGEYTHTPAYGEDLMKDIDASLAELTPGEFRIGLVQADTDRYLDEILARAEEKGFTLKPFVLEDYRIGGHTISDIERTYSFNSDLYTKIEGKRYEIGKLLYRLFREELDYV</sequence>
<accession>A0A3S5F7S2</accession>
<dbReference type="EMBL" id="LR134523">
    <property type="protein sequence ID" value="VEJ34336.1"/>
    <property type="molecule type" value="Genomic_DNA"/>
</dbReference>
<gene>
    <name evidence="1" type="ORF">NCTC13079_00100</name>
</gene>
<dbReference type="RefSeq" id="WP_126464586.1">
    <property type="nucleotide sequence ID" value="NZ_LR134523.1"/>
</dbReference>
<evidence type="ECO:0000313" key="1">
    <source>
        <dbReference type="EMBL" id="VEJ34336.1"/>
    </source>
</evidence>
<protein>
    <recommendedName>
        <fullName evidence="3">V-type ATP synthase subunit E</fullName>
    </recommendedName>
</protein>
<dbReference type="KEGG" id="piv:NCTC13079_00100"/>
<evidence type="ECO:0008006" key="3">
    <source>
        <dbReference type="Google" id="ProtNLM"/>
    </source>
</evidence>
<dbReference type="AlphaFoldDB" id="A0A3S5F7S2"/>